<organism evidence="1 2">
    <name type="scientific">Paramecium sonneborni</name>
    <dbReference type="NCBI Taxonomy" id="65129"/>
    <lineage>
        <taxon>Eukaryota</taxon>
        <taxon>Sar</taxon>
        <taxon>Alveolata</taxon>
        <taxon>Ciliophora</taxon>
        <taxon>Intramacronucleata</taxon>
        <taxon>Oligohymenophorea</taxon>
        <taxon>Peniculida</taxon>
        <taxon>Parameciidae</taxon>
        <taxon>Paramecium</taxon>
    </lineage>
</organism>
<sequence>MKQMLNNLLTKLMTFLSRLNDNQISIEISSEQNYIDIIIYVKSVTAFHIKLQKKIHFRKILKQIGPFDTLIVKQESVIIRLYKNMESLDRMNPFELY</sequence>
<protein>
    <submittedName>
        <fullName evidence="1">Uncharacterized protein</fullName>
    </submittedName>
</protein>
<comment type="caution">
    <text evidence="1">The sequence shown here is derived from an EMBL/GenBank/DDBJ whole genome shotgun (WGS) entry which is preliminary data.</text>
</comment>
<dbReference type="EMBL" id="CAJJDN010000156">
    <property type="protein sequence ID" value="CAD8125097.1"/>
    <property type="molecule type" value="Genomic_DNA"/>
</dbReference>
<evidence type="ECO:0000313" key="1">
    <source>
        <dbReference type="EMBL" id="CAD8125097.1"/>
    </source>
</evidence>
<dbReference type="AlphaFoldDB" id="A0A8S1RBK3"/>
<gene>
    <name evidence="1" type="ORF">PSON_ATCC_30995.1.T1560058</name>
</gene>
<dbReference type="Proteomes" id="UP000692954">
    <property type="component" value="Unassembled WGS sequence"/>
</dbReference>
<proteinExistence type="predicted"/>
<evidence type="ECO:0000313" key="2">
    <source>
        <dbReference type="Proteomes" id="UP000692954"/>
    </source>
</evidence>
<keyword evidence="2" id="KW-1185">Reference proteome</keyword>
<reference evidence="1" key="1">
    <citation type="submission" date="2021-01" db="EMBL/GenBank/DDBJ databases">
        <authorList>
            <consortium name="Genoscope - CEA"/>
            <person name="William W."/>
        </authorList>
    </citation>
    <scope>NUCLEOTIDE SEQUENCE</scope>
</reference>
<name>A0A8S1RBK3_9CILI</name>
<accession>A0A8S1RBK3</accession>